<sequence length="54" mass="6445">MRDEYILADLFRKFSKILEDRGYDNGVEPELFTELVNDLVMSAYHQFRQDSLDT</sequence>
<keyword evidence="2" id="KW-1185">Reference proteome</keyword>
<protein>
    <submittedName>
        <fullName evidence="1">Uncharacterized protein</fullName>
    </submittedName>
</protein>
<name>A0A345M8G6_9CAUD</name>
<evidence type="ECO:0000313" key="1">
    <source>
        <dbReference type="EMBL" id="AXH66787.1"/>
    </source>
</evidence>
<dbReference type="EMBL" id="MH576965">
    <property type="protein sequence ID" value="AXH66787.1"/>
    <property type="molecule type" value="Genomic_DNA"/>
</dbReference>
<dbReference type="KEGG" id="vg:55609730"/>
<evidence type="ECO:0000313" key="2">
    <source>
        <dbReference type="Proteomes" id="UP000259988"/>
    </source>
</evidence>
<dbReference type="RefSeq" id="YP_009839476.1">
    <property type="nucleotide sequence ID" value="NC_048721.1"/>
</dbReference>
<gene>
    <name evidence="1" type="primary">39</name>
    <name evidence="1" type="ORF">SEA_STARPLATINUM_39</name>
</gene>
<accession>A0A345M8G6</accession>
<reference evidence="1 2" key="1">
    <citation type="submission" date="2018-07" db="EMBL/GenBank/DDBJ databases">
        <authorList>
            <person name="Cook J.L."/>
            <person name="Tucker S.D."/>
            <person name="Kassa A.K."/>
            <person name="Jones J.A."/>
            <person name="Khadka D."/>
            <person name="Klug H.M."/>
            <person name="Layton S.R."/>
            <person name="Nayek S."/>
            <person name="Bhuiyan S."/>
            <person name="Kim T."/>
            <person name="Hughes L.E."/>
            <person name="Garlena R.A."/>
            <person name="Russell D.A."/>
            <person name="Pope W.H."/>
            <person name="Jacobs-Sera D."/>
            <person name="Hatfull G.F."/>
        </authorList>
    </citation>
    <scope>NUCLEOTIDE SEQUENCE [LARGE SCALE GENOMIC DNA]</scope>
</reference>
<dbReference type="Proteomes" id="UP000259988">
    <property type="component" value="Segment"/>
</dbReference>
<organism evidence="1 2">
    <name type="scientific">Streptomyces phage StarPlatinum</name>
    <dbReference type="NCBI Taxonomy" id="2283265"/>
    <lineage>
        <taxon>Viruses</taxon>
        <taxon>Duplodnaviria</taxon>
        <taxon>Heunggongvirae</taxon>
        <taxon>Uroviricota</taxon>
        <taxon>Caudoviricetes</taxon>
        <taxon>Stanwilliamsviridae</taxon>
        <taxon>Boydwoodruffvirinae</taxon>
        <taxon>Karimacvirus</taxon>
        <taxon>Karimacvirus starplatinum</taxon>
        <taxon>Streptomyces virus StarPlatinum</taxon>
    </lineage>
</organism>
<dbReference type="GeneID" id="55609730"/>
<proteinExistence type="predicted"/>